<dbReference type="GO" id="GO:0016787">
    <property type="term" value="F:hydrolase activity"/>
    <property type="evidence" value="ECO:0007669"/>
    <property type="project" value="UniProtKB-KW"/>
</dbReference>
<dbReference type="Proteomes" id="UP000243605">
    <property type="component" value="Unassembled WGS sequence"/>
</dbReference>
<evidence type="ECO:0000256" key="2">
    <source>
        <dbReference type="ARBA" id="ARBA00022801"/>
    </source>
</evidence>
<dbReference type="SUPFAM" id="SSF55811">
    <property type="entry name" value="Nudix"/>
    <property type="match status" value="1"/>
</dbReference>
<dbReference type="InterPro" id="IPR015797">
    <property type="entry name" value="NUDIX_hydrolase-like_dom_sf"/>
</dbReference>
<accession>A0A662Z3E1</accession>
<dbReference type="InterPro" id="IPR020476">
    <property type="entry name" value="Nudix_hydrolase"/>
</dbReference>
<evidence type="ECO:0000313" key="5">
    <source>
        <dbReference type="EMBL" id="SEV92040.1"/>
    </source>
</evidence>
<evidence type="ECO:0000313" key="6">
    <source>
        <dbReference type="Proteomes" id="UP000243605"/>
    </source>
</evidence>
<reference evidence="5 6" key="1">
    <citation type="submission" date="2016-10" db="EMBL/GenBank/DDBJ databases">
        <authorList>
            <person name="Varghese N."/>
            <person name="Submissions S."/>
        </authorList>
    </citation>
    <scope>NUCLEOTIDE SEQUENCE [LARGE SCALE GENOMIC DNA]</scope>
    <source>
        <strain evidence="5 6">IBRC-M10081</strain>
    </source>
</reference>
<dbReference type="EMBL" id="FOIT01000002">
    <property type="protein sequence ID" value="SEV92040.1"/>
    <property type="molecule type" value="Genomic_DNA"/>
</dbReference>
<feature type="domain" description="Nudix hydrolase" evidence="4">
    <location>
        <begin position="15"/>
        <end position="146"/>
    </location>
</feature>
<dbReference type="PRINTS" id="PR00502">
    <property type="entry name" value="NUDIXFAMILY"/>
</dbReference>
<evidence type="ECO:0000256" key="3">
    <source>
        <dbReference type="RuleBase" id="RU003476"/>
    </source>
</evidence>
<keyword evidence="2 3" id="KW-0378">Hydrolase</keyword>
<dbReference type="InterPro" id="IPR020084">
    <property type="entry name" value="NUDIX_hydrolase_CS"/>
</dbReference>
<dbReference type="CDD" id="cd04677">
    <property type="entry name" value="NUDIX_Hydrolase"/>
    <property type="match status" value="1"/>
</dbReference>
<sequence>MEYYKKLRAHIGTDPLILPGALAIITDSENRVLLQKRMSGLWGLPGGLMDLGESYEETVKREVYEETGMTLLEYDLMKVYSGKDQFVTEQNGDQYYAVVAVFIVQKYSGELVIDYEESLDMQFFSMSQLPEDLTARSVTFLEDYQAYMTGD</sequence>
<proteinExistence type="inferred from homology"/>
<dbReference type="PROSITE" id="PS51462">
    <property type="entry name" value="NUDIX"/>
    <property type="match status" value="1"/>
</dbReference>
<dbReference type="Pfam" id="PF00293">
    <property type="entry name" value="NUDIX"/>
    <property type="match status" value="1"/>
</dbReference>
<evidence type="ECO:0000256" key="1">
    <source>
        <dbReference type="ARBA" id="ARBA00001946"/>
    </source>
</evidence>
<dbReference type="AlphaFoldDB" id="A0A662Z3E1"/>
<comment type="similarity">
    <text evidence="3">Belongs to the Nudix hydrolase family.</text>
</comment>
<comment type="cofactor">
    <cofactor evidence="1">
        <name>Mg(2+)</name>
        <dbReference type="ChEBI" id="CHEBI:18420"/>
    </cofactor>
</comment>
<name>A0A662Z3E1_9STAP</name>
<dbReference type="InterPro" id="IPR000086">
    <property type="entry name" value="NUDIX_hydrolase_dom"/>
</dbReference>
<gene>
    <name evidence="5" type="ORF">SAMN05192557_0775</name>
</gene>
<dbReference type="Gene3D" id="3.90.79.10">
    <property type="entry name" value="Nucleoside Triphosphate Pyrophosphohydrolase"/>
    <property type="match status" value="1"/>
</dbReference>
<dbReference type="OrthoDB" id="9787476at2"/>
<evidence type="ECO:0000259" key="4">
    <source>
        <dbReference type="PROSITE" id="PS51462"/>
    </source>
</evidence>
<keyword evidence="6" id="KW-1185">Reference proteome</keyword>
<organism evidence="5 6">
    <name type="scientific">Aliicoccus persicus</name>
    <dbReference type="NCBI Taxonomy" id="930138"/>
    <lineage>
        <taxon>Bacteria</taxon>
        <taxon>Bacillati</taxon>
        <taxon>Bacillota</taxon>
        <taxon>Bacilli</taxon>
        <taxon>Bacillales</taxon>
        <taxon>Staphylococcaceae</taxon>
        <taxon>Aliicoccus</taxon>
    </lineage>
</organism>
<dbReference type="PANTHER" id="PTHR43046">
    <property type="entry name" value="GDP-MANNOSE MANNOSYL HYDROLASE"/>
    <property type="match status" value="1"/>
</dbReference>
<dbReference type="PANTHER" id="PTHR43046:SF2">
    <property type="entry name" value="8-OXO-DGTP DIPHOSPHATASE-RELATED"/>
    <property type="match status" value="1"/>
</dbReference>
<dbReference type="RefSeq" id="WP_091474099.1">
    <property type="nucleotide sequence ID" value="NZ_FOIT01000002.1"/>
</dbReference>
<dbReference type="PROSITE" id="PS00893">
    <property type="entry name" value="NUDIX_BOX"/>
    <property type="match status" value="1"/>
</dbReference>
<protein>
    <submittedName>
        <fullName evidence="5">ADP-ribose pyrophosphatase YjhB, NUDIX family</fullName>
    </submittedName>
</protein>